<dbReference type="InterPro" id="IPR050137">
    <property type="entry name" value="PyrR_bifunctional"/>
</dbReference>
<dbReference type="Gene3D" id="3.40.50.2020">
    <property type="match status" value="1"/>
</dbReference>
<dbReference type="AlphaFoldDB" id="A0A1G9UQS3"/>
<dbReference type="InterPro" id="IPR000836">
    <property type="entry name" value="PRTase_dom"/>
</dbReference>
<keyword evidence="3" id="KW-1185">Reference proteome</keyword>
<dbReference type="Proteomes" id="UP000198510">
    <property type="component" value="Unassembled WGS sequence"/>
</dbReference>
<keyword evidence="2" id="KW-0808">Transferase</keyword>
<name>A0A1G9UQS3_9BACT</name>
<dbReference type="GO" id="GO:0016757">
    <property type="term" value="F:glycosyltransferase activity"/>
    <property type="evidence" value="ECO:0007669"/>
    <property type="project" value="UniProtKB-KW"/>
</dbReference>
<feature type="domain" description="Phosphoribosyltransferase" evidence="1">
    <location>
        <begin position="8"/>
        <end position="158"/>
    </location>
</feature>
<evidence type="ECO:0000313" key="2">
    <source>
        <dbReference type="EMBL" id="SDM61875.1"/>
    </source>
</evidence>
<organism evidence="2 3">
    <name type="scientific">Catalinimonas alkaloidigena</name>
    <dbReference type="NCBI Taxonomy" id="1075417"/>
    <lineage>
        <taxon>Bacteria</taxon>
        <taxon>Pseudomonadati</taxon>
        <taxon>Bacteroidota</taxon>
        <taxon>Cytophagia</taxon>
        <taxon>Cytophagales</taxon>
        <taxon>Catalimonadaceae</taxon>
        <taxon>Catalinimonas</taxon>
    </lineage>
</organism>
<evidence type="ECO:0000259" key="1">
    <source>
        <dbReference type="Pfam" id="PF00156"/>
    </source>
</evidence>
<dbReference type="PANTHER" id="PTHR11608">
    <property type="entry name" value="BIFUNCTIONAL PROTEIN PYRR"/>
    <property type="match status" value="1"/>
</dbReference>
<dbReference type="CDD" id="cd06223">
    <property type="entry name" value="PRTases_typeI"/>
    <property type="match status" value="1"/>
</dbReference>
<evidence type="ECO:0000313" key="3">
    <source>
        <dbReference type="Proteomes" id="UP000198510"/>
    </source>
</evidence>
<dbReference type="STRING" id="1075417.SAMN05421823_11736"/>
<dbReference type="SUPFAM" id="SSF53271">
    <property type="entry name" value="PRTase-like"/>
    <property type="match status" value="1"/>
</dbReference>
<reference evidence="2 3" key="1">
    <citation type="submission" date="2016-10" db="EMBL/GenBank/DDBJ databases">
        <authorList>
            <person name="de Groot N.N."/>
        </authorList>
    </citation>
    <scope>NUCLEOTIDE SEQUENCE [LARGE SCALE GENOMIC DNA]</scope>
    <source>
        <strain evidence="2 3">DSM 25186</strain>
    </source>
</reference>
<dbReference type="PANTHER" id="PTHR11608:SF0">
    <property type="entry name" value="BIFUNCTIONAL PROTEIN PYRR"/>
    <property type="match status" value="1"/>
</dbReference>
<accession>A0A1G9UQS3</accession>
<dbReference type="InterPro" id="IPR029057">
    <property type="entry name" value="PRTase-like"/>
</dbReference>
<sequence>MTPSTVHRLLGHRQTLDKIRRIAYEIYEHNYTEERIVLAGIRGNGYPLAQMLAQNLLEISPLQPIVAQLSLDKDAPLESDITLDINPKEIEGCCIVLVDDVLNTGRTLAYSLHPFLDFHPLKKIQVAVLVDRGHKKFPVAPDFVGYTLSTTLQEHIDVRLEENDFGVYLK</sequence>
<proteinExistence type="predicted"/>
<dbReference type="Pfam" id="PF00156">
    <property type="entry name" value="Pribosyltran"/>
    <property type="match status" value="1"/>
</dbReference>
<dbReference type="RefSeq" id="WP_089688393.1">
    <property type="nucleotide sequence ID" value="NZ_FNFO01000017.1"/>
</dbReference>
<keyword evidence="2" id="KW-0328">Glycosyltransferase</keyword>
<protein>
    <submittedName>
        <fullName evidence="2">Pyrimidine operon attenuation protein / uracil phosphoribosyltransferase</fullName>
    </submittedName>
</protein>
<gene>
    <name evidence="2" type="ORF">SAMN05421823_11736</name>
</gene>
<dbReference type="OrthoDB" id="664757at2"/>
<dbReference type="EMBL" id="FNFO01000017">
    <property type="protein sequence ID" value="SDM61875.1"/>
    <property type="molecule type" value="Genomic_DNA"/>
</dbReference>